<dbReference type="PANTHER" id="PTHR42830">
    <property type="entry name" value="OSMOTICALLY INDUCIBLE FAMILY PROTEIN"/>
    <property type="match status" value="1"/>
</dbReference>
<proteinExistence type="predicted"/>
<evidence type="ECO:0000313" key="1">
    <source>
        <dbReference type="EMBL" id="MCX5463588.1"/>
    </source>
</evidence>
<name>A0ABT3VJX7_9BURK</name>
<dbReference type="InterPro" id="IPR015946">
    <property type="entry name" value="KH_dom-like_a/b"/>
</dbReference>
<dbReference type="InterPro" id="IPR052707">
    <property type="entry name" value="OsmC_Ohr_Peroxiredoxin"/>
</dbReference>
<dbReference type="Proteomes" id="UP001209916">
    <property type="component" value="Unassembled WGS sequence"/>
</dbReference>
<dbReference type="EMBL" id="JAPKNA010000001">
    <property type="protein sequence ID" value="MCX5463588.1"/>
    <property type="molecule type" value="Genomic_DNA"/>
</dbReference>
<comment type="caution">
    <text evidence="1">The sequence shown here is derived from an EMBL/GenBank/DDBJ whole genome shotgun (WGS) entry which is preliminary data.</text>
</comment>
<dbReference type="PANTHER" id="PTHR42830:SF2">
    <property type="entry name" value="OSMC_OHR FAMILY PROTEIN"/>
    <property type="match status" value="1"/>
</dbReference>
<evidence type="ECO:0000313" key="2">
    <source>
        <dbReference type="Proteomes" id="UP001209916"/>
    </source>
</evidence>
<organism evidence="1 2">
    <name type="scientific">Alcaligenes parafaecalis</name>
    <dbReference type="NCBI Taxonomy" id="171260"/>
    <lineage>
        <taxon>Bacteria</taxon>
        <taxon>Pseudomonadati</taxon>
        <taxon>Pseudomonadota</taxon>
        <taxon>Betaproteobacteria</taxon>
        <taxon>Burkholderiales</taxon>
        <taxon>Alcaligenaceae</taxon>
        <taxon>Alcaligenes</taxon>
    </lineage>
</organism>
<dbReference type="RefSeq" id="WP_266120382.1">
    <property type="nucleotide sequence ID" value="NZ_JAPKNA010000001.1"/>
</dbReference>
<reference evidence="1 2" key="1">
    <citation type="submission" date="2022-11" db="EMBL/GenBank/DDBJ databases">
        <title>Biodiversity and phylogenetic relationships of bacteria.</title>
        <authorList>
            <person name="Machado R.A.R."/>
            <person name="Bhat A."/>
            <person name="Loulou A."/>
            <person name="Kallel S."/>
        </authorList>
    </citation>
    <scope>NUCLEOTIDE SEQUENCE [LARGE SCALE GENOMIC DNA]</scope>
    <source>
        <strain evidence="1 2">DSM 13975</strain>
    </source>
</reference>
<sequence length="157" mass="17109">MKAHHYELLVNWTGNTGSGTRTLRSYSRNHDVAAAGLGAIAASSDPAFRGDPSRWNPEQLFLASIAQCHMLWYLGMAAEAGIVVTAYEDRPAGCMIEETNGAGQFESVTLRPLVTITPDSDVALAKGLHDRVGEYCFIARSIKTPIHHEVTIQVEQL</sequence>
<dbReference type="InterPro" id="IPR036102">
    <property type="entry name" value="OsmC/Ohrsf"/>
</dbReference>
<protein>
    <submittedName>
        <fullName evidence="1">OsmC family protein</fullName>
    </submittedName>
</protein>
<dbReference type="SUPFAM" id="SSF82784">
    <property type="entry name" value="OsmC-like"/>
    <property type="match status" value="1"/>
</dbReference>
<gene>
    <name evidence="1" type="ORF">OSH09_05300</name>
</gene>
<dbReference type="Gene3D" id="3.30.300.20">
    <property type="match status" value="1"/>
</dbReference>
<dbReference type="Pfam" id="PF02566">
    <property type="entry name" value="OsmC"/>
    <property type="match status" value="1"/>
</dbReference>
<accession>A0ABT3VJX7</accession>
<keyword evidence="2" id="KW-1185">Reference proteome</keyword>
<dbReference type="InterPro" id="IPR003718">
    <property type="entry name" value="OsmC/Ohr_fam"/>
</dbReference>